<feature type="transmembrane region" description="Helical" evidence="10">
    <location>
        <begin position="126"/>
        <end position="159"/>
    </location>
</feature>
<dbReference type="PROSITE" id="PS50283">
    <property type="entry name" value="NA_SOLUT_SYMP_3"/>
    <property type="match status" value="1"/>
</dbReference>
<dbReference type="RefSeq" id="WP_153025664.1">
    <property type="nucleotide sequence ID" value="NZ_WIAO01000014.1"/>
</dbReference>
<keyword evidence="5 10" id="KW-0812">Transmembrane</keyword>
<protein>
    <submittedName>
        <fullName evidence="11">Sodium/solute symporter</fullName>
    </submittedName>
</protein>
<dbReference type="Gene3D" id="1.20.1730.10">
    <property type="entry name" value="Sodium/glucose cotransporter"/>
    <property type="match status" value="1"/>
</dbReference>
<keyword evidence="7 10" id="KW-1133">Transmembrane helix</keyword>
<dbReference type="Proteomes" id="UP000477750">
    <property type="component" value="Unassembled WGS sequence"/>
</dbReference>
<feature type="transmembrane region" description="Helical" evidence="10">
    <location>
        <begin position="84"/>
        <end position="105"/>
    </location>
</feature>
<feature type="transmembrane region" description="Helical" evidence="10">
    <location>
        <begin position="55"/>
        <end position="78"/>
    </location>
</feature>
<evidence type="ECO:0000256" key="1">
    <source>
        <dbReference type="ARBA" id="ARBA00004651"/>
    </source>
</evidence>
<evidence type="ECO:0000256" key="8">
    <source>
        <dbReference type="ARBA" id="ARBA00023136"/>
    </source>
</evidence>
<dbReference type="EMBL" id="WIAO01000014">
    <property type="protein sequence ID" value="MQM26504.1"/>
    <property type="molecule type" value="Genomic_DNA"/>
</dbReference>
<keyword evidence="12" id="KW-1185">Reference proteome</keyword>
<feature type="transmembrane region" description="Helical" evidence="10">
    <location>
        <begin position="269"/>
        <end position="291"/>
    </location>
</feature>
<feature type="transmembrane region" description="Helical" evidence="10">
    <location>
        <begin position="469"/>
        <end position="491"/>
    </location>
</feature>
<dbReference type="InterPro" id="IPR001734">
    <property type="entry name" value="Na/solute_symporter"/>
</dbReference>
<reference evidence="11 12" key="1">
    <citation type="submission" date="2019-10" db="EMBL/GenBank/DDBJ databases">
        <title>Glycomyces albidus sp. nov., a novel actinomycete isolated from rhizosphere soil of wheat (Triticum aestivum L.).</title>
        <authorList>
            <person name="Qian L."/>
        </authorList>
    </citation>
    <scope>NUCLEOTIDE SEQUENCE [LARGE SCALE GENOMIC DNA]</scope>
    <source>
        <strain evidence="11 12">NEAU-7082</strain>
    </source>
</reference>
<keyword evidence="4" id="KW-1003">Cell membrane</keyword>
<keyword evidence="3" id="KW-0813">Transport</keyword>
<proteinExistence type="inferred from homology"/>
<evidence type="ECO:0000256" key="10">
    <source>
        <dbReference type="SAM" id="Phobius"/>
    </source>
</evidence>
<feature type="transmembrane region" description="Helical" evidence="10">
    <location>
        <begin position="303"/>
        <end position="328"/>
    </location>
</feature>
<evidence type="ECO:0000256" key="6">
    <source>
        <dbReference type="ARBA" id="ARBA00022847"/>
    </source>
</evidence>
<comment type="caution">
    <text evidence="11">The sequence shown here is derived from an EMBL/GenBank/DDBJ whole genome shotgun (WGS) entry which is preliminary data.</text>
</comment>
<feature type="transmembrane region" description="Helical" evidence="10">
    <location>
        <begin position="362"/>
        <end position="392"/>
    </location>
</feature>
<dbReference type="GO" id="GO:0006847">
    <property type="term" value="P:plasma membrane acetate transport"/>
    <property type="evidence" value="ECO:0007669"/>
    <property type="project" value="TreeGrafter"/>
</dbReference>
<dbReference type="NCBIfam" id="TIGR00813">
    <property type="entry name" value="sss"/>
    <property type="match status" value="1"/>
</dbReference>
<dbReference type="Pfam" id="PF00474">
    <property type="entry name" value="SSF"/>
    <property type="match status" value="1"/>
</dbReference>
<dbReference type="GO" id="GO:0015123">
    <property type="term" value="F:acetate transmembrane transporter activity"/>
    <property type="evidence" value="ECO:0007669"/>
    <property type="project" value="TreeGrafter"/>
</dbReference>
<dbReference type="InterPro" id="IPR038377">
    <property type="entry name" value="Na/Glc_symporter_sf"/>
</dbReference>
<evidence type="ECO:0000313" key="12">
    <source>
        <dbReference type="Proteomes" id="UP000477750"/>
    </source>
</evidence>
<evidence type="ECO:0000256" key="3">
    <source>
        <dbReference type="ARBA" id="ARBA00022448"/>
    </source>
</evidence>
<feature type="transmembrane region" description="Helical" evidence="10">
    <location>
        <begin position="438"/>
        <end position="462"/>
    </location>
</feature>
<accession>A0A6L5GA19</accession>
<feature type="transmembrane region" description="Helical" evidence="10">
    <location>
        <begin position="14"/>
        <end position="34"/>
    </location>
</feature>
<sequence>MDILAQAEGSGRTLTMVLFLATVAVTIGITVWGHRYTRTATDFHSGGRSFSSWQNGFAIASDYMSAASFLGIAGTIALFGYDGFLYSIGFLVAWLVALLLVAEMLRNTGRFTMADVLSFRMRQRPVRTAAAVSTLSVSIFYLLAQMVGAGALIALLLGIQEGETYLGMDAATAKIAGIVLVGLIMTLYVALGGMKGNTWVQIFQAIILVGGAAVLTIMVLAQYGFNVSDLLGDAASASGQGAAFLEPGLRYGVEVPGDAVQTMWNKLDLVSLGLALVLGTAGLPHVLIRFYTVPDARVARKSINWGIGLIGAFYLMTLVLGFGAAAIVGVEAITAQNPAGNTAAPQLAEVVGGDVGGTTLGAVMLAVIASAAFAAILSTVSGLVIASSSSLAHDLYNAVIRHGKATEREEVGVAKLASIGIGVVAILLAIFAQDLNVAFLVGLAFAVAASANLPTLLLSLFWKRFNTSGALWGIYGGLISSIALVVFSPVFSGAETSLLGEGVDIAWFPMSNPGLVSIPLGLICAVVGTRMSDESRSDRFATLQVRALTGAGSERAVDH</sequence>
<dbReference type="CDD" id="cd11480">
    <property type="entry name" value="SLC5sbd_u4"/>
    <property type="match status" value="1"/>
</dbReference>
<dbReference type="AlphaFoldDB" id="A0A6L5GA19"/>
<evidence type="ECO:0000256" key="4">
    <source>
        <dbReference type="ARBA" id="ARBA00022475"/>
    </source>
</evidence>
<feature type="transmembrane region" description="Helical" evidence="10">
    <location>
        <begin position="511"/>
        <end position="529"/>
    </location>
</feature>
<keyword evidence="6" id="KW-0769">Symport</keyword>
<dbReference type="PANTHER" id="PTHR48086:SF6">
    <property type="entry name" value="CATION_ACETATE SYMPORTER ACTP"/>
    <property type="match status" value="1"/>
</dbReference>
<dbReference type="PANTHER" id="PTHR48086">
    <property type="entry name" value="SODIUM/PROLINE SYMPORTER-RELATED"/>
    <property type="match status" value="1"/>
</dbReference>
<feature type="transmembrane region" description="Helical" evidence="10">
    <location>
        <begin position="413"/>
        <end position="432"/>
    </location>
</feature>
<evidence type="ECO:0000256" key="5">
    <source>
        <dbReference type="ARBA" id="ARBA00022692"/>
    </source>
</evidence>
<organism evidence="11 12">
    <name type="scientific">Glycomyces albidus</name>
    <dbReference type="NCBI Taxonomy" id="2656774"/>
    <lineage>
        <taxon>Bacteria</taxon>
        <taxon>Bacillati</taxon>
        <taxon>Actinomycetota</taxon>
        <taxon>Actinomycetes</taxon>
        <taxon>Glycomycetales</taxon>
        <taxon>Glycomycetaceae</taxon>
        <taxon>Glycomyces</taxon>
    </lineage>
</organism>
<comment type="subcellular location">
    <subcellularLocation>
        <location evidence="1">Cell membrane</location>
        <topology evidence="1">Multi-pass membrane protein</topology>
    </subcellularLocation>
</comment>
<feature type="transmembrane region" description="Helical" evidence="10">
    <location>
        <begin position="203"/>
        <end position="225"/>
    </location>
</feature>
<keyword evidence="8 10" id="KW-0472">Membrane</keyword>
<dbReference type="InterPro" id="IPR050277">
    <property type="entry name" value="Sodium:Solute_Symporter"/>
</dbReference>
<feature type="transmembrane region" description="Helical" evidence="10">
    <location>
        <begin position="171"/>
        <end position="191"/>
    </location>
</feature>
<gene>
    <name evidence="11" type="ORF">GFD30_13115</name>
</gene>
<evidence type="ECO:0000313" key="11">
    <source>
        <dbReference type="EMBL" id="MQM26504.1"/>
    </source>
</evidence>
<comment type="similarity">
    <text evidence="2 9">Belongs to the sodium:solute symporter (SSF) (TC 2.A.21) family.</text>
</comment>
<evidence type="ECO:0000256" key="2">
    <source>
        <dbReference type="ARBA" id="ARBA00006434"/>
    </source>
</evidence>
<dbReference type="GO" id="GO:0015293">
    <property type="term" value="F:symporter activity"/>
    <property type="evidence" value="ECO:0007669"/>
    <property type="project" value="UniProtKB-KW"/>
</dbReference>
<name>A0A6L5GA19_9ACTN</name>
<evidence type="ECO:0000256" key="9">
    <source>
        <dbReference type="RuleBase" id="RU362091"/>
    </source>
</evidence>
<dbReference type="GO" id="GO:0005886">
    <property type="term" value="C:plasma membrane"/>
    <property type="evidence" value="ECO:0007669"/>
    <property type="project" value="UniProtKB-SubCell"/>
</dbReference>
<evidence type="ECO:0000256" key="7">
    <source>
        <dbReference type="ARBA" id="ARBA00022989"/>
    </source>
</evidence>